<evidence type="ECO:0000313" key="2">
    <source>
        <dbReference type="EMBL" id="WEB38127.1"/>
    </source>
</evidence>
<proteinExistence type="predicted"/>
<sequence length="71" mass="7610">MKEKSSGEHQKPASRRVLLSTVVALVVGGVIWVATWKLEWWSPGLGLLTAKVAVVISAGVVAFVAGRAKRR</sequence>
<reference evidence="2 3" key="1">
    <citation type="submission" date="2022-03" db="EMBL/GenBank/DDBJ databases">
        <title>Streptomyces yunnanensis P86,complete genome.</title>
        <authorList>
            <person name="Chen S."/>
            <person name="Zhang Q."/>
        </authorList>
    </citation>
    <scope>NUCLEOTIDE SEQUENCE [LARGE SCALE GENOMIC DNA]</scope>
    <source>
        <strain evidence="2 3">P86</strain>
    </source>
</reference>
<keyword evidence="1" id="KW-0812">Transmembrane</keyword>
<feature type="transmembrane region" description="Helical" evidence="1">
    <location>
        <begin position="16"/>
        <end position="34"/>
    </location>
</feature>
<gene>
    <name evidence="2" type="ORF">MOV08_01590</name>
</gene>
<accession>A0ABY8A3J7</accession>
<name>A0ABY8A3J7_9ACTN</name>
<organism evidence="2 3">
    <name type="scientific">Streptomyces yunnanensis</name>
    <dbReference type="NCBI Taxonomy" id="156453"/>
    <lineage>
        <taxon>Bacteria</taxon>
        <taxon>Bacillati</taxon>
        <taxon>Actinomycetota</taxon>
        <taxon>Actinomycetes</taxon>
        <taxon>Kitasatosporales</taxon>
        <taxon>Streptomycetaceae</taxon>
        <taxon>Streptomyces</taxon>
    </lineage>
</organism>
<protein>
    <submittedName>
        <fullName evidence="2">Uncharacterized protein</fullName>
    </submittedName>
</protein>
<keyword evidence="3" id="KW-1185">Reference proteome</keyword>
<dbReference type="RefSeq" id="WP_039628886.1">
    <property type="nucleotide sequence ID" value="NZ_CP095749.1"/>
</dbReference>
<dbReference type="EMBL" id="CP095749">
    <property type="protein sequence ID" value="WEB38127.1"/>
    <property type="molecule type" value="Genomic_DNA"/>
</dbReference>
<keyword evidence="1" id="KW-0472">Membrane</keyword>
<keyword evidence="1" id="KW-1133">Transmembrane helix</keyword>
<dbReference type="Proteomes" id="UP001218629">
    <property type="component" value="Chromosome"/>
</dbReference>
<evidence type="ECO:0000313" key="3">
    <source>
        <dbReference type="Proteomes" id="UP001218629"/>
    </source>
</evidence>
<feature type="transmembrane region" description="Helical" evidence="1">
    <location>
        <begin position="40"/>
        <end position="65"/>
    </location>
</feature>
<evidence type="ECO:0000256" key="1">
    <source>
        <dbReference type="SAM" id="Phobius"/>
    </source>
</evidence>